<comment type="pathway">
    <text evidence="10">Cell wall biogenesis; peptidoglycan biosynthesis.</text>
</comment>
<feature type="domain" description="Glycosyltransferase family 28 N-terminal" evidence="11">
    <location>
        <begin position="8"/>
        <end position="147"/>
    </location>
</feature>
<dbReference type="Proteomes" id="UP001596405">
    <property type="component" value="Unassembled WGS sequence"/>
</dbReference>
<comment type="caution">
    <text evidence="10">Lacks conserved residue(s) required for the propagation of feature annotation.</text>
</comment>
<evidence type="ECO:0000259" key="11">
    <source>
        <dbReference type="Pfam" id="PF03033"/>
    </source>
</evidence>
<dbReference type="HAMAP" id="MF_00033">
    <property type="entry name" value="MurG"/>
    <property type="match status" value="1"/>
</dbReference>
<keyword evidence="2 10" id="KW-0132">Cell division</keyword>
<dbReference type="GO" id="GO:0016757">
    <property type="term" value="F:glycosyltransferase activity"/>
    <property type="evidence" value="ECO:0007669"/>
    <property type="project" value="UniProtKB-KW"/>
</dbReference>
<feature type="binding site" evidence="10">
    <location>
        <position position="170"/>
    </location>
    <ligand>
        <name>UDP-N-acetyl-alpha-D-glucosamine</name>
        <dbReference type="ChEBI" id="CHEBI:57705"/>
    </ligand>
</feature>
<evidence type="ECO:0000256" key="9">
    <source>
        <dbReference type="ARBA" id="ARBA00023316"/>
    </source>
</evidence>
<dbReference type="PANTHER" id="PTHR21015:SF22">
    <property type="entry name" value="GLYCOSYLTRANSFERASE"/>
    <property type="match status" value="1"/>
</dbReference>
<keyword evidence="4 10" id="KW-0808">Transferase</keyword>
<dbReference type="CDD" id="cd03785">
    <property type="entry name" value="GT28_MurG"/>
    <property type="match status" value="1"/>
</dbReference>
<comment type="similarity">
    <text evidence="10">Belongs to the glycosyltransferase 28 family. MurG subfamily.</text>
</comment>
<dbReference type="Pfam" id="PF03033">
    <property type="entry name" value="Glyco_transf_28"/>
    <property type="match status" value="1"/>
</dbReference>
<dbReference type="EC" id="2.4.1.227" evidence="10"/>
<keyword evidence="7 10" id="KW-0472">Membrane</keyword>
<keyword evidence="1 10" id="KW-1003">Cell membrane</keyword>
<feature type="binding site" evidence="10">
    <location>
        <position position="202"/>
    </location>
    <ligand>
        <name>UDP-N-acetyl-alpha-D-glucosamine</name>
        <dbReference type="ChEBI" id="CHEBI:57705"/>
    </ligand>
</feature>
<evidence type="ECO:0000256" key="8">
    <source>
        <dbReference type="ARBA" id="ARBA00023306"/>
    </source>
</evidence>
<keyword evidence="8 10" id="KW-0131">Cell cycle</keyword>
<dbReference type="InterPro" id="IPR006009">
    <property type="entry name" value="GlcNAc_MurG"/>
</dbReference>
<feature type="binding site" evidence="10">
    <location>
        <begin position="15"/>
        <end position="17"/>
    </location>
    <ligand>
        <name>UDP-N-acetyl-alpha-D-glucosamine</name>
        <dbReference type="ChEBI" id="CHEBI:57705"/>
    </ligand>
</feature>
<reference evidence="14" key="1">
    <citation type="journal article" date="2019" name="Int. J. Syst. Evol. Microbiol.">
        <title>The Global Catalogue of Microorganisms (GCM) 10K type strain sequencing project: providing services to taxonomists for standard genome sequencing and annotation.</title>
        <authorList>
            <consortium name="The Broad Institute Genomics Platform"/>
            <consortium name="The Broad Institute Genome Sequencing Center for Infectious Disease"/>
            <person name="Wu L."/>
            <person name="Ma J."/>
        </authorList>
    </citation>
    <scope>NUCLEOTIDE SEQUENCE [LARGE SCALE GENOMIC DNA]</scope>
    <source>
        <strain evidence="14">CGMCC 4.7393</strain>
    </source>
</reference>
<keyword evidence="9 10" id="KW-0961">Cell wall biogenesis/degradation</keyword>
<evidence type="ECO:0000256" key="7">
    <source>
        <dbReference type="ARBA" id="ARBA00023136"/>
    </source>
</evidence>
<evidence type="ECO:0000313" key="14">
    <source>
        <dbReference type="Proteomes" id="UP001596405"/>
    </source>
</evidence>
<sequence>MHEKTLKFIISGGGTGGHIYPAIAIANEIKRLHPTADILFIGAKGRMEMTRVPEAGYKIIGLWISGLQRRLTLDNLSFPLKVISSIRNAYKIIKDFQPDAVVGVGGYASGPMLYAATKKGIPTLIQEQNSHAGITNKLLANKVDKVCVAHEGMSKYFPQEKIVITGNPVRSDIVHQLGKRAEAMSFFGLSPERLTFLVIGGSLGARTLNQSTEAALQRIQEAGHNLIWQTGKVFFSTAEEAVKSFPSDQIKAFDFIKRMDLAYAAADVVVSRAGALSISELCLAEKPSILVPSPNVAEDHQTKNAMALVERNAAVFVKDTEAAEQLWTTAFNLAKDKEKQKELSQNIGQLAKPHAAETIVHELLKLIK</sequence>
<keyword evidence="5 10" id="KW-0133">Cell shape</keyword>
<dbReference type="Pfam" id="PF04101">
    <property type="entry name" value="Glyco_tran_28_C"/>
    <property type="match status" value="1"/>
</dbReference>
<dbReference type="RefSeq" id="WP_066616497.1">
    <property type="nucleotide sequence ID" value="NZ_JBHSYQ010000015.1"/>
</dbReference>
<evidence type="ECO:0000259" key="12">
    <source>
        <dbReference type="Pfam" id="PF04101"/>
    </source>
</evidence>
<dbReference type="PANTHER" id="PTHR21015">
    <property type="entry name" value="UDP-N-ACETYLGLUCOSAMINE--N-ACETYLMURAMYL-(PENTAPEPTIDE) PYROPHOSPHORYL-UNDECAPRENOL N-ACETYLGLUCOSAMINE TRANSFERASE 1"/>
    <property type="match status" value="1"/>
</dbReference>
<evidence type="ECO:0000256" key="10">
    <source>
        <dbReference type="HAMAP-Rule" id="MF_00033"/>
    </source>
</evidence>
<dbReference type="Gene3D" id="3.40.50.2000">
    <property type="entry name" value="Glycogen Phosphorylase B"/>
    <property type="match status" value="2"/>
</dbReference>
<dbReference type="NCBIfam" id="TIGR01133">
    <property type="entry name" value="murG"/>
    <property type="match status" value="1"/>
</dbReference>
<evidence type="ECO:0000313" key="13">
    <source>
        <dbReference type="EMBL" id="MFC6999204.1"/>
    </source>
</evidence>
<keyword evidence="6 10" id="KW-0573">Peptidoglycan synthesis</keyword>
<name>A0ABW2DSA0_9BACT</name>
<dbReference type="EMBL" id="JBHSYQ010000015">
    <property type="protein sequence ID" value="MFC6999204.1"/>
    <property type="molecule type" value="Genomic_DNA"/>
</dbReference>
<evidence type="ECO:0000256" key="4">
    <source>
        <dbReference type="ARBA" id="ARBA00022679"/>
    </source>
</evidence>
<protein>
    <recommendedName>
        <fullName evidence="10">UDP-N-acetylglucosamine--N-acetylmuramyl-(pentapeptide) pyrophosphoryl-undecaprenol N-acetylglucosamine transferase</fullName>
        <ecNumber evidence="10">2.4.1.227</ecNumber>
    </recommendedName>
    <alternativeName>
        <fullName evidence="10">Undecaprenyl-PP-MurNAc-pentapeptide-UDPGlcNAc GlcNAc transferase</fullName>
    </alternativeName>
</protein>
<comment type="caution">
    <text evidence="13">The sequence shown here is derived from an EMBL/GenBank/DDBJ whole genome shotgun (WGS) entry which is preliminary data.</text>
</comment>
<organism evidence="13 14">
    <name type="scientific">Rufibacter roseus</name>
    <dbReference type="NCBI Taxonomy" id="1567108"/>
    <lineage>
        <taxon>Bacteria</taxon>
        <taxon>Pseudomonadati</taxon>
        <taxon>Bacteroidota</taxon>
        <taxon>Cytophagia</taxon>
        <taxon>Cytophagales</taxon>
        <taxon>Hymenobacteraceae</taxon>
        <taxon>Rufibacter</taxon>
    </lineage>
</organism>
<dbReference type="InterPro" id="IPR007235">
    <property type="entry name" value="Glyco_trans_28_C"/>
</dbReference>
<feature type="binding site" evidence="10">
    <location>
        <position position="256"/>
    </location>
    <ligand>
        <name>UDP-N-acetyl-alpha-D-glucosamine</name>
        <dbReference type="ChEBI" id="CHEBI:57705"/>
    </ligand>
</feature>
<dbReference type="SUPFAM" id="SSF53756">
    <property type="entry name" value="UDP-Glycosyltransferase/glycogen phosphorylase"/>
    <property type="match status" value="1"/>
</dbReference>
<feature type="binding site" evidence="10">
    <location>
        <position position="301"/>
    </location>
    <ligand>
        <name>UDP-N-acetyl-alpha-D-glucosamine</name>
        <dbReference type="ChEBI" id="CHEBI:57705"/>
    </ligand>
</feature>
<feature type="domain" description="Glycosyl transferase family 28 C-terminal" evidence="12">
    <location>
        <begin position="196"/>
        <end position="358"/>
    </location>
</feature>
<gene>
    <name evidence="10 13" type="primary">murG</name>
    <name evidence="13" type="ORF">ACFQHR_16330</name>
</gene>
<evidence type="ECO:0000256" key="5">
    <source>
        <dbReference type="ARBA" id="ARBA00022960"/>
    </source>
</evidence>
<comment type="function">
    <text evidence="10">Cell wall formation. Catalyzes the transfer of a GlcNAc subunit on undecaprenyl-pyrophosphoryl-MurNAc-pentapeptide (lipid intermediate I) to form undecaprenyl-pyrophosphoryl-MurNAc-(pentapeptide)GlcNAc (lipid intermediate II).</text>
</comment>
<evidence type="ECO:0000256" key="6">
    <source>
        <dbReference type="ARBA" id="ARBA00022984"/>
    </source>
</evidence>
<evidence type="ECO:0000256" key="3">
    <source>
        <dbReference type="ARBA" id="ARBA00022676"/>
    </source>
</evidence>
<proteinExistence type="inferred from homology"/>
<comment type="catalytic activity">
    <reaction evidence="10">
        <text>di-trans,octa-cis-undecaprenyl diphospho-N-acetyl-alpha-D-muramoyl-L-alanyl-D-glutamyl-meso-2,6-diaminopimeloyl-D-alanyl-D-alanine + UDP-N-acetyl-alpha-D-glucosamine = di-trans,octa-cis-undecaprenyl diphospho-[N-acetyl-alpha-D-glucosaminyl-(1-&gt;4)]-N-acetyl-alpha-D-muramoyl-L-alanyl-D-glutamyl-meso-2,6-diaminopimeloyl-D-alanyl-D-alanine + UDP + H(+)</text>
        <dbReference type="Rhea" id="RHEA:31227"/>
        <dbReference type="ChEBI" id="CHEBI:15378"/>
        <dbReference type="ChEBI" id="CHEBI:57705"/>
        <dbReference type="ChEBI" id="CHEBI:58223"/>
        <dbReference type="ChEBI" id="CHEBI:61387"/>
        <dbReference type="ChEBI" id="CHEBI:61388"/>
        <dbReference type="EC" id="2.4.1.227"/>
    </reaction>
</comment>
<accession>A0ABW2DSA0</accession>
<evidence type="ECO:0000256" key="2">
    <source>
        <dbReference type="ARBA" id="ARBA00022618"/>
    </source>
</evidence>
<evidence type="ECO:0000256" key="1">
    <source>
        <dbReference type="ARBA" id="ARBA00022475"/>
    </source>
</evidence>
<feature type="binding site" evidence="10">
    <location>
        <position position="129"/>
    </location>
    <ligand>
        <name>UDP-N-acetyl-alpha-D-glucosamine</name>
        <dbReference type="ChEBI" id="CHEBI:57705"/>
    </ligand>
</feature>
<comment type="subcellular location">
    <subcellularLocation>
        <location evidence="10">Cell membrane</location>
        <topology evidence="10">Peripheral membrane protein</topology>
        <orientation evidence="10">Cytoplasmic side</orientation>
    </subcellularLocation>
</comment>
<keyword evidence="3 10" id="KW-0328">Glycosyltransferase</keyword>
<dbReference type="InterPro" id="IPR004276">
    <property type="entry name" value="GlycoTrans_28_N"/>
</dbReference>
<keyword evidence="14" id="KW-1185">Reference proteome</keyword>